<evidence type="ECO:0000313" key="3">
    <source>
        <dbReference type="Proteomes" id="UP000299102"/>
    </source>
</evidence>
<name>A0A4C1W4W0_EUMVA</name>
<feature type="region of interest" description="Disordered" evidence="1">
    <location>
        <begin position="37"/>
        <end position="84"/>
    </location>
</feature>
<feature type="compositionally biased region" description="Polar residues" evidence="1">
    <location>
        <begin position="1"/>
        <end position="12"/>
    </location>
</feature>
<reference evidence="2 3" key="1">
    <citation type="journal article" date="2019" name="Commun. Biol.">
        <title>The bagworm genome reveals a unique fibroin gene that provides high tensile strength.</title>
        <authorList>
            <person name="Kono N."/>
            <person name="Nakamura H."/>
            <person name="Ohtoshi R."/>
            <person name="Tomita M."/>
            <person name="Numata K."/>
            <person name="Arakawa K."/>
        </authorList>
    </citation>
    <scope>NUCLEOTIDE SEQUENCE [LARGE SCALE GENOMIC DNA]</scope>
</reference>
<dbReference type="AlphaFoldDB" id="A0A4C1W4W0"/>
<gene>
    <name evidence="2" type="ORF">EVAR_33222_1</name>
</gene>
<accession>A0A4C1W4W0</accession>
<feature type="compositionally biased region" description="Basic and acidic residues" evidence="1">
    <location>
        <begin position="39"/>
        <end position="69"/>
    </location>
</feature>
<protein>
    <submittedName>
        <fullName evidence="2">Uncharacterized protein</fullName>
    </submittedName>
</protein>
<feature type="region of interest" description="Disordered" evidence="1">
    <location>
        <begin position="323"/>
        <end position="357"/>
    </location>
</feature>
<evidence type="ECO:0000313" key="2">
    <source>
        <dbReference type="EMBL" id="GBP45117.1"/>
    </source>
</evidence>
<feature type="region of interest" description="Disordered" evidence="1">
    <location>
        <begin position="150"/>
        <end position="169"/>
    </location>
</feature>
<keyword evidence="3" id="KW-1185">Reference proteome</keyword>
<feature type="region of interest" description="Disordered" evidence="1">
    <location>
        <begin position="1"/>
        <end position="25"/>
    </location>
</feature>
<dbReference type="Proteomes" id="UP000299102">
    <property type="component" value="Unassembled WGS sequence"/>
</dbReference>
<organism evidence="2 3">
    <name type="scientific">Eumeta variegata</name>
    <name type="common">Bagworm moth</name>
    <name type="synonym">Eumeta japonica</name>
    <dbReference type="NCBI Taxonomy" id="151549"/>
    <lineage>
        <taxon>Eukaryota</taxon>
        <taxon>Metazoa</taxon>
        <taxon>Ecdysozoa</taxon>
        <taxon>Arthropoda</taxon>
        <taxon>Hexapoda</taxon>
        <taxon>Insecta</taxon>
        <taxon>Pterygota</taxon>
        <taxon>Neoptera</taxon>
        <taxon>Endopterygota</taxon>
        <taxon>Lepidoptera</taxon>
        <taxon>Glossata</taxon>
        <taxon>Ditrysia</taxon>
        <taxon>Tineoidea</taxon>
        <taxon>Psychidae</taxon>
        <taxon>Oiketicinae</taxon>
        <taxon>Eumeta</taxon>
    </lineage>
</organism>
<proteinExistence type="predicted"/>
<comment type="caution">
    <text evidence="2">The sequence shown here is derived from an EMBL/GenBank/DDBJ whole genome shotgun (WGS) entry which is preliminary data.</text>
</comment>
<sequence>MPVRTDITQSFDSRQDLRSYPAHLNSRKKKENFTFLRHTISEKNDNRTAEGEGEGKRDEIERKEGRHESPLTIASQTPSAGRPAARPARTIVCFSSPSLSCKFIIRLLSRNFRRRTDPIVFVHLSTVYRGLPICLSAGRSNHGSKRLAIPRDTRRSTGAGGPGPGQSAHCRVMHRRETVFGEFKDRNGQKNNGPRAEWRGRPDATGFSVARPAPAPAPPRRGFATAETITSLFPFREIDRDEPHLYAPTRPRYFVHRCLRSLLSTAQSPYAAAPGRNTRAGSPFGTSKRINKTSPVPHTVITIRSLLWIGTFHQCRLVIERGGHWPRGGGRPRPPPAAQRRPCNTSDDKKHSIERADTPPNVTIILKPSTSFWTTLAELSNVHIPCIDLFCQTTFPPFQMAKPTQHTYLPISTLVPTPSFKSHRSLTSLFLHISFRDFQTYYAEIASPPH</sequence>
<feature type="region of interest" description="Disordered" evidence="1">
    <location>
        <begin position="182"/>
        <end position="222"/>
    </location>
</feature>
<feature type="compositionally biased region" description="Basic and acidic residues" evidence="1">
    <location>
        <begin position="346"/>
        <end position="357"/>
    </location>
</feature>
<feature type="region of interest" description="Disordered" evidence="1">
    <location>
        <begin position="270"/>
        <end position="293"/>
    </location>
</feature>
<evidence type="ECO:0000256" key="1">
    <source>
        <dbReference type="SAM" id="MobiDB-lite"/>
    </source>
</evidence>
<dbReference type="EMBL" id="BGZK01000464">
    <property type="protein sequence ID" value="GBP45117.1"/>
    <property type="molecule type" value="Genomic_DNA"/>
</dbReference>